<name>A0A7J6MVI0_PEROL</name>
<dbReference type="AlphaFoldDB" id="A0A7J6MVI0"/>
<reference evidence="1 2" key="1">
    <citation type="submission" date="2020-04" db="EMBL/GenBank/DDBJ databases">
        <title>Perkinsus olseni comparative genomics.</title>
        <authorList>
            <person name="Bogema D.R."/>
        </authorList>
    </citation>
    <scope>NUCLEOTIDE SEQUENCE [LARGE SCALE GENOMIC DNA]</scope>
    <source>
        <strain evidence="1">ATCC PRA-31</strain>
    </source>
</reference>
<sequence>MVTTVMRKTSVARVREKAPWTLAVLRHTIEQPVLDSNSSLLREEFDARLARLEKIIHNLDQKHSACFNDLSEKVTKCSDLCRSASKSDKENLHGRATSTIDSRLATVAATAEDVQSDIEGLEDRVRMRVEEATSRAQEITDRSISRMAELARGVQEGIDALLQTRGVQDEERDGSHRAVERRLMELEKLQKDTAIQVPHMPAFMREGFRVSALKSRAKKTDETVIEVERKWGARLDEHSKHIQEKLSSSVQRLRSPLYELVDTVRTKVEEVEHKTEGEARRVEADLTTLIQAEISKRSSELPCRPRVVSVITSLSSKSEVRMARSLQRALQRIEGAIESRSKKVDSQYDACKQDAVELRQEVEDLKEYVMQRCDAERVRSVEQLRESQQEHWRKVQKQLDGMRDRMERVTDAFGEERWRDRLESNVESEMAVLMSSDPETTLGKPNATRMQHFSVQATCAKL</sequence>
<dbReference type="Proteomes" id="UP000572268">
    <property type="component" value="Unassembled WGS sequence"/>
</dbReference>
<organism evidence="1 2">
    <name type="scientific">Perkinsus olseni</name>
    <name type="common">Perkinsus atlanticus</name>
    <dbReference type="NCBI Taxonomy" id="32597"/>
    <lineage>
        <taxon>Eukaryota</taxon>
        <taxon>Sar</taxon>
        <taxon>Alveolata</taxon>
        <taxon>Perkinsozoa</taxon>
        <taxon>Perkinsea</taxon>
        <taxon>Perkinsida</taxon>
        <taxon>Perkinsidae</taxon>
        <taxon>Perkinsus</taxon>
    </lineage>
</organism>
<proteinExistence type="predicted"/>
<accession>A0A7J6MVI0</accession>
<dbReference type="EMBL" id="JABANN010000012">
    <property type="protein sequence ID" value="KAF4675625.1"/>
    <property type="molecule type" value="Genomic_DNA"/>
</dbReference>
<protein>
    <submittedName>
        <fullName evidence="1">Uncharacterized protein</fullName>
    </submittedName>
</protein>
<evidence type="ECO:0000313" key="2">
    <source>
        <dbReference type="Proteomes" id="UP000572268"/>
    </source>
</evidence>
<evidence type="ECO:0000313" key="1">
    <source>
        <dbReference type="EMBL" id="KAF4675625.1"/>
    </source>
</evidence>
<comment type="caution">
    <text evidence="1">The sequence shown here is derived from an EMBL/GenBank/DDBJ whole genome shotgun (WGS) entry which is preliminary data.</text>
</comment>
<gene>
    <name evidence="1" type="ORF">FOL46_000816</name>
</gene>